<sequence length="642" mass="68878">MDEIAVLLSSPSLVETTREQLRAALARTTQTMEGREGMPLLAGAAALVVRESASRVIAIADFLRATAPVVPEEAIRALVHALRQADALTVELCAPIRLEILLLGSAERQEALTTWADEMAMAPDPALLRDLYAYCAWYAQTRAGCGWIVESLSNSMTGRRLAAETDDRCMRTVLAALASLRESTWAGFESTLLIDAVVGDRTGWIGRALRLADAATLDHFSQVLSACPASGADASLTVLAHLLADSDAPHRIRYPRADERRALDRDFGNWLRMVPDDSLDALRDEVVGAIGGHPPQTVALCLGALAERAEGRALLAAFLKVADGLTVAQLRAGLVPVLEGRKALIPVAIEWAAGLAEDRRGACAVAVVDSFLYPSASDVDYEDRMQMARTCIELALDKFPEGSRVALFAAFSHRVWDHLGELPLHVPASGTHAQTIGQGVRLGTSFWTGLHKVPDSLRREAATLQSLREVLLLPPACNDPQQPCTGELAQLLRLEFPESDAALKDPLLRSLALSFPQVMRSRAGFRAVHALMLRGLMAPDGREGKSREGPGPASAQRASGQIEELYASYDALGAMDRTEAQAGKDARLEALGIARDQVRAADRLRPDATADLLEAIARAEVALSAKRAPAGAAAPEKPARTQ</sequence>
<reference evidence="2 3" key="1">
    <citation type="submission" date="2019-03" db="EMBL/GenBank/DDBJ databases">
        <title>Ramlibacter rhizophilus CCTCC AB2015357, whole genome shotgun sequence.</title>
        <authorList>
            <person name="Zhang X."/>
            <person name="Feng G."/>
            <person name="Zhu H."/>
        </authorList>
    </citation>
    <scope>NUCLEOTIDE SEQUENCE [LARGE SCALE GENOMIC DNA]</scope>
    <source>
        <strain evidence="2 3">CCTCC AB2015357</strain>
    </source>
</reference>
<keyword evidence="3" id="KW-1185">Reference proteome</keyword>
<comment type="caution">
    <text evidence="2">The sequence shown here is derived from an EMBL/GenBank/DDBJ whole genome shotgun (WGS) entry which is preliminary data.</text>
</comment>
<evidence type="ECO:0000256" key="1">
    <source>
        <dbReference type="SAM" id="MobiDB-lite"/>
    </source>
</evidence>
<dbReference type="RefSeq" id="WP_135283763.1">
    <property type="nucleotide sequence ID" value="NZ_SMLL01000001.1"/>
</dbReference>
<dbReference type="EMBL" id="SMLL01000001">
    <property type="protein sequence ID" value="TFZ04880.1"/>
    <property type="molecule type" value="Genomic_DNA"/>
</dbReference>
<dbReference type="AlphaFoldDB" id="A0A4Z0C329"/>
<gene>
    <name evidence="2" type="ORF">EZ242_03795</name>
</gene>
<evidence type="ECO:0000313" key="2">
    <source>
        <dbReference type="EMBL" id="TFZ04880.1"/>
    </source>
</evidence>
<organism evidence="2 3">
    <name type="scientific">Ramlibacter rhizophilus</name>
    <dbReference type="NCBI Taxonomy" id="1781167"/>
    <lineage>
        <taxon>Bacteria</taxon>
        <taxon>Pseudomonadati</taxon>
        <taxon>Pseudomonadota</taxon>
        <taxon>Betaproteobacteria</taxon>
        <taxon>Burkholderiales</taxon>
        <taxon>Comamonadaceae</taxon>
        <taxon>Ramlibacter</taxon>
    </lineage>
</organism>
<name>A0A4Z0C329_9BURK</name>
<dbReference type="Proteomes" id="UP000297564">
    <property type="component" value="Unassembled WGS sequence"/>
</dbReference>
<protein>
    <submittedName>
        <fullName evidence="2">Uncharacterized protein</fullName>
    </submittedName>
</protein>
<feature type="region of interest" description="Disordered" evidence="1">
    <location>
        <begin position="539"/>
        <end position="559"/>
    </location>
</feature>
<accession>A0A4Z0C329</accession>
<evidence type="ECO:0000313" key="3">
    <source>
        <dbReference type="Proteomes" id="UP000297564"/>
    </source>
</evidence>
<proteinExistence type="predicted"/>